<dbReference type="SMART" id="SM00567">
    <property type="entry name" value="EZ_HEAT"/>
    <property type="match status" value="19"/>
</dbReference>
<dbReference type="InterPro" id="IPR004155">
    <property type="entry name" value="PBS_lyase_HEAT"/>
</dbReference>
<dbReference type="InterPro" id="IPR016024">
    <property type="entry name" value="ARM-type_fold"/>
</dbReference>
<keyword evidence="6" id="KW-0456">Lyase</keyword>
<dbReference type="InterPro" id="IPR027417">
    <property type="entry name" value="P-loop_NTPase"/>
</dbReference>
<evidence type="ECO:0000259" key="5">
    <source>
        <dbReference type="Pfam" id="PF24883"/>
    </source>
</evidence>
<dbReference type="Proteomes" id="UP000799330">
    <property type="component" value="Unassembled WGS sequence"/>
</dbReference>
<dbReference type="GO" id="GO:0016491">
    <property type="term" value="F:oxidoreductase activity"/>
    <property type="evidence" value="ECO:0007669"/>
    <property type="project" value="TreeGrafter"/>
</dbReference>
<dbReference type="InterPro" id="IPR021133">
    <property type="entry name" value="HEAT_type_2"/>
</dbReference>
<organism evidence="6 7">
    <name type="scientific">Microcystis aeruginosa G11-04</name>
    <dbReference type="NCBI Taxonomy" id="2685956"/>
    <lineage>
        <taxon>Bacteria</taxon>
        <taxon>Bacillati</taxon>
        <taxon>Cyanobacteriota</taxon>
        <taxon>Cyanophyceae</taxon>
        <taxon>Oscillatoriophycideae</taxon>
        <taxon>Chroococcales</taxon>
        <taxon>Microcystaceae</taxon>
        <taxon>Microcystis</taxon>
    </lineage>
</organism>
<dbReference type="Pfam" id="PF03130">
    <property type="entry name" value="HEAT_PBS"/>
    <property type="match status" value="3"/>
</dbReference>
<name>A0A966G240_MICAE</name>
<evidence type="ECO:0000313" key="6">
    <source>
        <dbReference type="EMBL" id="NCS58383.1"/>
    </source>
</evidence>
<dbReference type="PANTHER" id="PTHR12697:SF5">
    <property type="entry name" value="DEOXYHYPUSINE HYDROXYLASE"/>
    <property type="match status" value="1"/>
</dbReference>
<accession>A0A966G240</accession>
<dbReference type="SUPFAM" id="SSF50494">
    <property type="entry name" value="Trypsin-like serine proteases"/>
    <property type="match status" value="1"/>
</dbReference>
<dbReference type="Pfam" id="PF13646">
    <property type="entry name" value="HEAT_2"/>
    <property type="match status" value="6"/>
</dbReference>
<dbReference type="Pfam" id="PF13365">
    <property type="entry name" value="Trypsin_2"/>
    <property type="match status" value="1"/>
</dbReference>
<gene>
    <name evidence="6" type="ORF">GPJ16_16285</name>
</gene>
<dbReference type="Pfam" id="PF24883">
    <property type="entry name" value="NPHP3_N"/>
    <property type="match status" value="1"/>
</dbReference>
<dbReference type="InterPro" id="IPR056884">
    <property type="entry name" value="NPHP3-like_N"/>
</dbReference>
<feature type="domain" description="Nephrocystin 3-like N-terminal" evidence="5">
    <location>
        <begin position="298"/>
        <end position="447"/>
    </location>
</feature>
<dbReference type="PROSITE" id="PS50077">
    <property type="entry name" value="HEAT_REPEAT"/>
    <property type="match status" value="1"/>
</dbReference>
<evidence type="ECO:0000313" key="7">
    <source>
        <dbReference type="Proteomes" id="UP000799330"/>
    </source>
</evidence>
<dbReference type="Gene3D" id="2.40.10.10">
    <property type="entry name" value="Trypsin-like serine proteases"/>
    <property type="match status" value="2"/>
</dbReference>
<evidence type="ECO:0000256" key="3">
    <source>
        <dbReference type="ARBA" id="ARBA00022738"/>
    </source>
</evidence>
<keyword evidence="3" id="KW-0605">Phycobilisome</keyword>
<reference evidence="6" key="1">
    <citation type="journal article" date="2019" name="Mol. Ecol.">
        <title>Genome evolution and host-microbiome shifts correspond with intraspecific niche divergence within harmful algal bloom-forming Microcystis aeruginosa.</title>
        <authorList>
            <person name="Jackrel S.L."/>
            <person name="White J.D."/>
            <person name="Evans J.T."/>
            <person name="Buffin K."/>
            <person name="Hayden K."/>
            <person name="Sarnelle O."/>
            <person name="Denef V.J."/>
        </authorList>
    </citation>
    <scope>NUCLEOTIDE SEQUENCE</scope>
    <source>
        <strain evidence="6">G11-04</strain>
    </source>
</reference>
<evidence type="ECO:0000256" key="4">
    <source>
        <dbReference type="ARBA" id="ARBA00045876"/>
    </source>
</evidence>
<dbReference type="PANTHER" id="PTHR12697">
    <property type="entry name" value="PBS LYASE HEAT-LIKE PROTEIN"/>
    <property type="match status" value="1"/>
</dbReference>
<evidence type="ECO:0000256" key="1">
    <source>
        <dbReference type="ARBA" id="ARBA00022549"/>
    </source>
</evidence>
<dbReference type="GO" id="GO:0030089">
    <property type="term" value="C:phycobilisome"/>
    <property type="evidence" value="ECO:0007669"/>
    <property type="project" value="UniProtKB-KW"/>
</dbReference>
<dbReference type="EMBL" id="JAADAI010000238">
    <property type="protein sequence ID" value="NCS58383.1"/>
    <property type="molecule type" value="Genomic_DNA"/>
</dbReference>
<evidence type="ECO:0000256" key="2">
    <source>
        <dbReference type="ARBA" id="ARBA00022737"/>
    </source>
</evidence>
<dbReference type="InterPro" id="IPR043504">
    <property type="entry name" value="Peptidase_S1_PA_chymotrypsin"/>
</dbReference>
<comment type="caution">
    <text evidence="6">The sequence shown here is derived from an EMBL/GenBank/DDBJ whole genome shotgun (WGS) entry which is preliminary data.</text>
</comment>
<dbReference type="SUPFAM" id="SSF52540">
    <property type="entry name" value="P-loop containing nucleoside triphosphate hydrolases"/>
    <property type="match status" value="1"/>
</dbReference>
<dbReference type="Gene3D" id="1.25.10.10">
    <property type="entry name" value="Leucine-rich Repeat Variant"/>
    <property type="match status" value="8"/>
</dbReference>
<protein>
    <submittedName>
        <fullName evidence="6">PBS lyase</fullName>
    </submittedName>
</protein>
<proteinExistence type="predicted"/>
<comment type="function">
    <text evidence="4">Catalyzes the hydroxylation of the N(6)-(4-aminobutyl)-L-lysine intermediate produced by deoxyhypusine synthase/DHPS on a critical lysine of the eukaryotic translation initiation factor 5A/eIF-5A. This is the second step of the post-translational modification of that lysine into an unusual amino acid residue named hypusine. Hypusination is unique to mature eIF-5A factor and is essential for its function.</text>
</comment>
<dbReference type="InterPro" id="IPR011989">
    <property type="entry name" value="ARM-like"/>
</dbReference>
<keyword evidence="2" id="KW-0677">Repeat</keyword>
<dbReference type="SUPFAM" id="SSF48371">
    <property type="entry name" value="ARM repeat"/>
    <property type="match status" value="3"/>
</dbReference>
<dbReference type="InterPro" id="IPR009003">
    <property type="entry name" value="Peptidase_S1_PA"/>
</dbReference>
<keyword evidence="1" id="KW-0042">Antenna complex</keyword>
<dbReference type="GO" id="GO:0016829">
    <property type="term" value="F:lyase activity"/>
    <property type="evidence" value="ECO:0007669"/>
    <property type="project" value="UniProtKB-KW"/>
</dbReference>
<sequence length="1606" mass="180573">MTKSNLDYLQESMVKILNEKGDTVGSGFIIREDGYLITCHHVIYLLPSLRVNYQGKEYAAQWCQEYSNPEVDIAILKIEIENATPVKIVNFEDVLNSVTVYGFPREKEKNFPEGFDVNADKIAVSAPLNVLSTYPNYKLEYDNPWNKLPTDKSNFLASRINAKVDRGTSGGAVFSEELGGVLGVIQSSKTDESYVIRWDNILDILDKLGLEPTKNAVCRFLEKIQDEFQYLQFFHTRQKISLLKQYIPIEVTLERRYNHEIETWQAYAGDEGILKKIYALKGFIEEQQREENKRVQVDWKEAKDKHNKMMILADPGMGKSTLLRMEALKIAREELGKLGVNTPQPFLNNREKVKVKDVILPLYFRLSELANKLAEKNDDIINIISQLIDKSFQIESIVKEKLKQGKCVLFLDALDEVSSVQLHKLNTNTKLKDFLDDSPCKIYLTSRIVGYSGKFLGEVKEVEIVPFTDKKIAEYIKTWFVNAEDYLDNDLVSAEGLIEELKNKPQIQGLAQNPLLLSLICSLYQTQDLILPAKRNEVYRQAVDYMLRDWVENRKLVSVSDGKQIAKIILLEIVAYQLSCREEEIFIFQKKDFYNVLERYLHHEEVSTIFRSSNSDELMRELCEEDGIIQKFHETGDQYLFLHRTFQEYFTACYLHQRIKKNQEDGIALVKAHFWDHDWHETIILLAGMMSDASLLLEAILQEKDDIFATLLILASNCLAESKNIQDSLINQIVDKLYQVWQRDFSLEYIKKTMVTLGKTFPLMRRRLENALKDSPWYGRDTKFKAAGLLGEIGNPESIPALSAALDDSENRIKGYAEDDIKEIKRERKPILNFKLDLYKEEQFRGWALKALGEIGNPEALPTIIRALNYSDWFRDNLAIILGKINKKQSLALPSLISTLSDSEKSVRFWGVKALGEIGIGNSETIQALITALNDVKTRNNAVEALSKINNSAVVLALIETIKNSDGDFRNYAGIALTEISNPQAVSALIEEVVNHSDVYIKYFAVEALGNIGNPEAVSALIAILNYSMFYIRYYGVDIAARNKAVEALSKIGTPQAVSGLIEALALKNPYQEVAGKAAEALLNIGTEEAYLGLMTTLNHSDETIREYAVKALGKVMDISSTAAMPILIEALNNPYQEVRSYATMIFANFPLVLGVNPESRQALIASLNDSDKTGRDCVATALSLLLNPEEVSALMTALTNSDETVRSKAIESLGETLDKIGNPETMSGLSMALEDSNNPLRYYLAILLTVYLNEKGNPEALPILIKALNHSDKYVRRIAVNALGDSDNPEVVSALIMMLNDSEYEVRFKATMALGNIGNPKTIPALIEGLNDANKDVRFMSADALSKMGNPEAIPTLIEGLNDSDKYVRIAILEALSKIDNPEVIPALFKGLNDSDKYVRGFAAQTLGNIGNSEAIPALIEALNDEDNQVKNIAQLALSKMGNSETISALIRVLKDSDENFNVKVWAASALSDIGNSEVVSALIVALKDSNKYVRHLSAKALGEIGNPEAVPALTEALTDADDYVLESVAEALEEIGDLRTLKQIIYRWDIDIYESNIFLLARKLAIRYRKTKNSVIPVYRQRFRFLVKRVRAIIVMIISSLRGK</sequence>
<dbReference type="Gene3D" id="3.40.50.300">
    <property type="entry name" value="P-loop containing nucleotide triphosphate hydrolases"/>
    <property type="match status" value="1"/>
</dbReference>